<dbReference type="GO" id="GO:0006552">
    <property type="term" value="P:L-leucine catabolic process"/>
    <property type="evidence" value="ECO:0007669"/>
    <property type="project" value="TreeGrafter"/>
</dbReference>
<dbReference type="OrthoDB" id="3402961at2"/>
<organism evidence="5 6">
    <name type="scientific">Enemella dayhoffiae</name>
    <dbReference type="NCBI Taxonomy" id="2016507"/>
    <lineage>
        <taxon>Bacteria</taxon>
        <taxon>Bacillati</taxon>
        <taxon>Actinomycetota</taxon>
        <taxon>Actinomycetes</taxon>
        <taxon>Propionibacteriales</taxon>
        <taxon>Propionibacteriaceae</taxon>
        <taxon>Enemella</taxon>
    </lineage>
</organism>
<dbReference type="Pfam" id="PF08028">
    <property type="entry name" value="Acyl-CoA_dh_2"/>
    <property type="match status" value="1"/>
</dbReference>
<dbReference type="AlphaFoldDB" id="A0A255GU81"/>
<sequence length="401" mass="42597">MTANTTSNARALTDESATDRNLAEPAGAAREAAFEDALRVLAERRDEFNQQGSVPRDYIRLLKRAGIYRSSTPRQFGGEPLSPGEFLRLIERISQIDPATGWVASFGSQLTYFGALPLETQAQIYSAGPDVCFAGGLFPMQEAQQVEGGYRASGVWQFASGSAGADVLGVGLKGGAESKGRPLTALVRPEQATIKPNWDVAGMRATGSNEVHLDDVFIPSAHTFIRGSASQVDEPLNRYPAIAYAAQVLAVTALGAARGALDYSLQVGSARTSIVGGSAKGARPSYQLGVAQAEARLRSARAFFYEQTELVWQLAVEGAEIDDRTRALLRLATSNVAHVGREVTLMAFDLAGTGAIYNSHPLQRFVQDGLVPAQHAMLQSNTIEAAGAVLLGADVTVPSFP</sequence>
<evidence type="ECO:0000256" key="1">
    <source>
        <dbReference type="ARBA" id="ARBA00023002"/>
    </source>
</evidence>
<name>A0A255GU81_9ACTN</name>
<feature type="domain" description="Acyl-CoA dehydrogenase C-terminal" evidence="4">
    <location>
        <begin position="248"/>
        <end position="379"/>
    </location>
</feature>
<evidence type="ECO:0000256" key="2">
    <source>
        <dbReference type="SAM" id="MobiDB-lite"/>
    </source>
</evidence>
<dbReference type="EMBL" id="NMVQ01000034">
    <property type="protein sequence ID" value="OYO19267.1"/>
    <property type="molecule type" value="Genomic_DNA"/>
</dbReference>
<evidence type="ECO:0000313" key="6">
    <source>
        <dbReference type="Proteomes" id="UP000216311"/>
    </source>
</evidence>
<dbReference type="Gene3D" id="2.40.110.10">
    <property type="entry name" value="Butyryl-CoA Dehydrogenase, subunit A, domain 2"/>
    <property type="match status" value="1"/>
</dbReference>
<proteinExistence type="predicted"/>
<feature type="compositionally biased region" description="Polar residues" evidence="2">
    <location>
        <begin position="1"/>
        <end position="10"/>
    </location>
</feature>
<feature type="region of interest" description="Disordered" evidence="2">
    <location>
        <begin position="1"/>
        <end position="26"/>
    </location>
</feature>
<dbReference type="GO" id="GO:0050660">
    <property type="term" value="F:flavin adenine dinucleotide binding"/>
    <property type="evidence" value="ECO:0007669"/>
    <property type="project" value="InterPro"/>
</dbReference>
<dbReference type="Gene3D" id="1.10.540.10">
    <property type="entry name" value="Acyl-CoA dehydrogenase/oxidase, N-terminal domain"/>
    <property type="match status" value="1"/>
</dbReference>
<comment type="caution">
    <text evidence="5">The sequence shown here is derived from an EMBL/GenBank/DDBJ whole genome shotgun (WGS) entry which is preliminary data.</text>
</comment>
<dbReference type="RefSeq" id="WP_094364563.1">
    <property type="nucleotide sequence ID" value="NZ_NMVQ01000034.1"/>
</dbReference>
<protein>
    <submittedName>
        <fullName evidence="5">Acyl-CoA dehydrogenase</fullName>
    </submittedName>
</protein>
<dbReference type="InterPro" id="IPR009100">
    <property type="entry name" value="AcylCoA_DH/oxidase_NM_dom_sf"/>
</dbReference>
<dbReference type="Gene3D" id="1.20.140.10">
    <property type="entry name" value="Butyryl-CoA Dehydrogenase, subunit A, domain 3"/>
    <property type="match status" value="1"/>
</dbReference>
<dbReference type="GO" id="GO:0008470">
    <property type="term" value="F:3-methylbutanoyl-CoA dehydrogenase activity"/>
    <property type="evidence" value="ECO:0007669"/>
    <property type="project" value="TreeGrafter"/>
</dbReference>
<gene>
    <name evidence="5" type="ORF">CGZ93_12840</name>
</gene>
<feature type="domain" description="Acyl-CoA dehydrogenase/oxidase N-terminal" evidence="3">
    <location>
        <begin position="30"/>
        <end position="111"/>
    </location>
</feature>
<keyword evidence="1" id="KW-0560">Oxidoreductase</keyword>
<dbReference type="PIRSF" id="PIRSF016578">
    <property type="entry name" value="HsaA"/>
    <property type="match status" value="1"/>
</dbReference>
<reference evidence="5 6" key="1">
    <citation type="submission" date="2017-07" db="EMBL/GenBank/DDBJ databases">
        <title>Draft whole genome sequences of clinical Proprionibacteriaceae strains.</title>
        <authorList>
            <person name="Bernier A.-M."/>
            <person name="Bernard K."/>
            <person name="Domingo M.-C."/>
        </authorList>
    </citation>
    <scope>NUCLEOTIDE SEQUENCE [LARGE SCALE GENOMIC DNA]</scope>
    <source>
        <strain evidence="5 6">NML 130396</strain>
    </source>
</reference>
<dbReference type="PANTHER" id="PTHR43884">
    <property type="entry name" value="ACYL-COA DEHYDROGENASE"/>
    <property type="match status" value="1"/>
</dbReference>
<dbReference type="Pfam" id="PF02771">
    <property type="entry name" value="Acyl-CoA_dh_N"/>
    <property type="match status" value="1"/>
</dbReference>
<dbReference type="SUPFAM" id="SSF56645">
    <property type="entry name" value="Acyl-CoA dehydrogenase NM domain-like"/>
    <property type="match status" value="1"/>
</dbReference>
<dbReference type="InterPro" id="IPR037069">
    <property type="entry name" value="AcylCoA_DH/ox_N_sf"/>
</dbReference>
<evidence type="ECO:0000259" key="3">
    <source>
        <dbReference type="Pfam" id="PF02771"/>
    </source>
</evidence>
<evidence type="ECO:0000313" key="5">
    <source>
        <dbReference type="EMBL" id="OYO19267.1"/>
    </source>
</evidence>
<dbReference type="InterPro" id="IPR046373">
    <property type="entry name" value="Acyl-CoA_Oxase/DH_mid-dom_sf"/>
</dbReference>
<dbReference type="SUPFAM" id="SSF47203">
    <property type="entry name" value="Acyl-CoA dehydrogenase C-terminal domain-like"/>
    <property type="match status" value="1"/>
</dbReference>
<evidence type="ECO:0000259" key="4">
    <source>
        <dbReference type="Pfam" id="PF08028"/>
    </source>
</evidence>
<dbReference type="InterPro" id="IPR013107">
    <property type="entry name" value="Acyl-CoA_DH_C"/>
</dbReference>
<dbReference type="PANTHER" id="PTHR43884:SF12">
    <property type="entry name" value="ISOVALERYL-COA DEHYDROGENASE, MITOCHONDRIAL-RELATED"/>
    <property type="match status" value="1"/>
</dbReference>
<dbReference type="Proteomes" id="UP000216311">
    <property type="component" value="Unassembled WGS sequence"/>
</dbReference>
<dbReference type="InterPro" id="IPR036250">
    <property type="entry name" value="AcylCo_DH-like_C"/>
</dbReference>
<keyword evidence="6" id="KW-1185">Reference proteome</keyword>
<accession>A0A255GU81</accession>
<dbReference type="InterPro" id="IPR013786">
    <property type="entry name" value="AcylCoA_DH/ox_N"/>
</dbReference>